<protein>
    <submittedName>
        <fullName evidence="1">Uncharacterized protein</fullName>
    </submittedName>
</protein>
<dbReference type="EMBL" id="JAXCGZ010009566">
    <property type="protein sequence ID" value="KAK7076723.1"/>
    <property type="molecule type" value="Genomic_DNA"/>
</dbReference>
<comment type="caution">
    <text evidence="1">The sequence shown here is derived from an EMBL/GenBank/DDBJ whole genome shotgun (WGS) entry which is preliminary data.</text>
</comment>
<evidence type="ECO:0000313" key="2">
    <source>
        <dbReference type="Proteomes" id="UP001381693"/>
    </source>
</evidence>
<reference evidence="1 2" key="1">
    <citation type="submission" date="2023-11" db="EMBL/GenBank/DDBJ databases">
        <title>Halocaridina rubra genome assembly.</title>
        <authorList>
            <person name="Smith C."/>
        </authorList>
    </citation>
    <scope>NUCLEOTIDE SEQUENCE [LARGE SCALE GENOMIC DNA]</scope>
    <source>
        <strain evidence="1">EP-1</strain>
        <tissue evidence="1">Whole</tissue>
    </source>
</reference>
<gene>
    <name evidence="1" type="ORF">SK128_000778</name>
</gene>
<accession>A0AAN8XA63</accession>
<keyword evidence="2" id="KW-1185">Reference proteome</keyword>
<dbReference type="Proteomes" id="UP001381693">
    <property type="component" value="Unassembled WGS sequence"/>
</dbReference>
<proteinExistence type="predicted"/>
<name>A0AAN8XA63_HALRR</name>
<sequence>MEMDFQKLLQETNNLMKETVTIPGGKEFPQYYRGIHQNRYTPDKEKTREIPINSLYIARVHLDSFPRG</sequence>
<evidence type="ECO:0000313" key="1">
    <source>
        <dbReference type="EMBL" id="KAK7076723.1"/>
    </source>
</evidence>
<organism evidence="1 2">
    <name type="scientific">Halocaridina rubra</name>
    <name type="common">Hawaiian red shrimp</name>
    <dbReference type="NCBI Taxonomy" id="373956"/>
    <lineage>
        <taxon>Eukaryota</taxon>
        <taxon>Metazoa</taxon>
        <taxon>Ecdysozoa</taxon>
        <taxon>Arthropoda</taxon>
        <taxon>Crustacea</taxon>
        <taxon>Multicrustacea</taxon>
        <taxon>Malacostraca</taxon>
        <taxon>Eumalacostraca</taxon>
        <taxon>Eucarida</taxon>
        <taxon>Decapoda</taxon>
        <taxon>Pleocyemata</taxon>
        <taxon>Caridea</taxon>
        <taxon>Atyoidea</taxon>
        <taxon>Atyidae</taxon>
        <taxon>Halocaridina</taxon>
    </lineage>
</organism>
<dbReference type="AlphaFoldDB" id="A0AAN8XA63"/>